<keyword evidence="1" id="KW-0812">Transmembrane</keyword>
<dbReference type="EMBL" id="JASITI010000043">
    <property type="protein sequence ID" value="MDK9499391.1"/>
    <property type="molecule type" value="Genomic_DNA"/>
</dbReference>
<gene>
    <name evidence="2" type="ORF">QEZ40_004812</name>
</gene>
<dbReference type="Proteomes" id="UP001223390">
    <property type="component" value="Unassembled WGS sequence"/>
</dbReference>
<proteinExistence type="predicted"/>
<protein>
    <recommendedName>
        <fullName evidence="4">Integral membrane protein</fullName>
    </recommendedName>
</protein>
<accession>A0ABT7H0H6</accession>
<comment type="caution">
    <text evidence="2">The sequence shown here is derived from an EMBL/GenBank/DDBJ whole genome shotgun (WGS) entry which is preliminary data.</text>
</comment>
<keyword evidence="1" id="KW-0472">Membrane</keyword>
<reference evidence="2 3" key="1">
    <citation type="submission" date="2023-05" db="EMBL/GenBank/DDBJ databases">
        <title>Sequencing and Assembly of Streptomyces sp. NP73.</title>
        <authorList>
            <person name="Konwar A.N."/>
            <person name="Saikia K."/>
            <person name="Thakur D."/>
        </authorList>
    </citation>
    <scope>NUCLEOTIDE SEQUENCE [LARGE SCALE GENOMIC DNA]</scope>
    <source>
        <strain evidence="2 3">NP73</strain>
    </source>
</reference>
<evidence type="ECO:0000313" key="3">
    <source>
        <dbReference type="Proteomes" id="UP001223390"/>
    </source>
</evidence>
<evidence type="ECO:0008006" key="4">
    <source>
        <dbReference type="Google" id="ProtNLM"/>
    </source>
</evidence>
<keyword evidence="3" id="KW-1185">Reference proteome</keyword>
<dbReference type="RefSeq" id="WP_285345286.1">
    <property type="nucleotide sequence ID" value="NZ_JASITI010000043.1"/>
</dbReference>
<organism evidence="2 3">
    <name type="scientific">Streptomyces katrae</name>
    <dbReference type="NCBI Taxonomy" id="68223"/>
    <lineage>
        <taxon>Bacteria</taxon>
        <taxon>Bacillati</taxon>
        <taxon>Actinomycetota</taxon>
        <taxon>Actinomycetes</taxon>
        <taxon>Kitasatosporales</taxon>
        <taxon>Streptomycetaceae</taxon>
        <taxon>Streptomyces</taxon>
    </lineage>
</organism>
<feature type="transmembrane region" description="Helical" evidence="1">
    <location>
        <begin position="47"/>
        <end position="66"/>
    </location>
</feature>
<name>A0ABT7H0H6_9ACTN</name>
<sequence length="97" mass="10379">MRHETKNTALAWTTALALALVPVAFVFGALGGMAEQVHPEAVAVLKVFWLASWTATPLLALAGWLLRRRPALAGAGRWTGWIAVVPVPVTILLASRL</sequence>
<evidence type="ECO:0000256" key="1">
    <source>
        <dbReference type="SAM" id="Phobius"/>
    </source>
</evidence>
<evidence type="ECO:0000313" key="2">
    <source>
        <dbReference type="EMBL" id="MDK9499391.1"/>
    </source>
</evidence>
<keyword evidence="1" id="KW-1133">Transmembrane helix</keyword>
<feature type="transmembrane region" description="Helical" evidence="1">
    <location>
        <begin position="78"/>
        <end position="95"/>
    </location>
</feature>